<dbReference type="Pfam" id="PF01862">
    <property type="entry name" value="PvlArgDC"/>
    <property type="match status" value="1"/>
</dbReference>
<organism evidence="7">
    <name type="scientific">uncultured marine thaumarchaeote KM3_181_G03</name>
    <dbReference type="NCBI Taxonomy" id="1456065"/>
    <lineage>
        <taxon>Archaea</taxon>
        <taxon>Nitrososphaerota</taxon>
        <taxon>environmental samples</taxon>
    </lineage>
</organism>
<evidence type="ECO:0000256" key="1">
    <source>
        <dbReference type="ARBA" id="ARBA00007412"/>
    </source>
</evidence>
<feature type="chain" id="PRO_5023425168" description="Pyruvoyl-dependent arginine decarboxylase subunit beta" evidence="6">
    <location>
        <begin position="1"/>
        <end position="43"/>
    </location>
</feature>
<protein>
    <recommendedName>
        <fullName evidence="6">Pyruvoyl-dependent arginine decarboxylase</fullName>
        <shortName evidence="6">PvlArgDC</shortName>
        <ecNumber evidence="6">4.1.1.19</ecNumber>
    </recommendedName>
    <component>
        <recommendedName>
            <fullName evidence="6">Pyruvoyl-dependent arginine decarboxylase subunit beta</fullName>
        </recommendedName>
    </component>
    <component>
        <recommendedName>
            <fullName evidence="6">Pyruvoyl-dependent arginine decarboxylase subunit alpha</fullName>
        </recommendedName>
    </component>
</protein>
<dbReference type="InterPro" id="IPR016105">
    <property type="entry name" value="Pyr-dep_his/arg-deCO2ase_sand"/>
</dbReference>
<dbReference type="HAMAP" id="MF_01404">
    <property type="entry name" value="PvlArgDC"/>
    <property type="match status" value="1"/>
</dbReference>
<feature type="site" description="Cleavage (non-hydrolytic)" evidence="6">
    <location>
        <begin position="43"/>
        <end position="44"/>
    </location>
</feature>
<comment type="cofactor">
    <cofactor evidence="6">
        <name>pyruvate</name>
        <dbReference type="ChEBI" id="CHEBI:15361"/>
    </cofactor>
    <text evidence="6">Binds 1 pyruvoyl group covalently per subunit.</text>
</comment>
<dbReference type="GO" id="GO:0008792">
    <property type="term" value="F:arginine decarboxylase activity"/>
    <property type="evidence" value="ECO:0007669"/>
    <property type="project" value="UniProtKB-UniRule"/>
</dbReference>
<gene>
    <name evidence="6 7" type="primary">pdaD</name>
</gene>
<comment type="similarity">
    <text evidence="1 6">Belongs to the PdaD family.</text>
</comment>
<dbReference type="InterPro" id="IPR002724">
    <property type="entry name" value="Pyruvoyl-dep_arg_deCO2ase"/>
</dbReference>
<feature type="modified residue" description="Pyruvic acid (Ser)" evidence="6">
    <location>
        <position position="44"/>
    </location>
</feature>
<evidence type="ECO:0000256" key="5">
    <source>
        <dbReference type="ARBA" id="ARBA00049309"/>
    </source>
</evidence>
<dbReference type="SUPFAM" id="SSF56271">
    <property type="entry name" value="Pyruvoyl-dependent histidine and arginine decarboxylases"/>
    <property type="match status" value="1"/>
</dbReference>
<dbReference type="InterPro" id="IPR016104">
    <property type="entry name" value="Pyr-dep_his/arg-deCO2ase"/>
</dbReference>
<sequence length="183" mass="20210">MLDLVAKKLFLTKGVGIADDKLTSFEFALRQAGIAGTNIVLISSIFPPNAKLIPRKDGLKLIKPGQILFTIYSRNQTNEPNRLISASVGIAQPKDRSKYGYLSEYDTFGKNEMESGDYAEDIAAQMLASSLGIPFDIDKSWDEKRQQWTISGQIYKTKNITQSAKGNKDGKWTTVFAAAVLVL</sequence>
<dbReference type="EC" id="4.1.1.19" evidence="6"/>
<name>A0A075GU46_9ARCH</name>
<dbReference type="SFLD" id="SFLDS00055">
    <property type="entry name" value="Pyruvoyl-Dependent_Histidine/A"/>
    <property type="match status" value="1"/>
</dbReference>
<accession>A0A075GU46</accession>
<keyword evidence="4 6" id="KW-0670">Pyruvate</keyword>
<proteinExistence type="inferred from homology"/>
<dbReference type="GO" id="GO:0006527">
    <property type="term" value="P:L-arginine catabolic process"/>
    <property type="evidence" value="ECO:0007669"/>
    <property type="project" value="InterPro"/>
</dbReference>
<dbReference type="SFLD" id="SFLDG01170">
    <property type="entry name" value="Pyruvoyl-dependent_arginine_de"/>
    <property type="match status" value="1"/>
</dbReference>
<dbReference type="EMBL" id="KF900735">
    <property type="protein sequence ID" value="AIF05308.1"/>
    <property type="molecule type" value="Genomic_DNA"/>
</dbReference>
<evidence type="ECO:0000256" key="4">
    <source>
        <dbReference type="ARBA" id="ARBA00023317"/>
    </source>
</evidence>
<feature type="chain" id="PRO_5023425169" description="Pyruvoyl-dependent arginine decarboxylase subunit alpha" evidence="6">
    <location>
        <begin position="44"/>
        <end position="183"/>
    </location>
</feature>
<evidence type="ECO:0000256" key="6">
    <source>
        <dbReference type="HAMAP-Rule" id="MF_01404"/>
    </source>
</evidence>
<dbReference type="PANTHER" id="PTHR40438">
    <property type="entry name" value="PYRUVOYL-DEPENDENT ARGININE DECARBOXYLASE"/>
    <property type="match status" value="1"/>
</dbReference>
<dbReference type="PIRSF" id="PIRSF005216">
    <property type="entry name" value="Pyruvoyl-dep_arg_deCO2ase"/>
    <property type="match status" value="1"/>
</dbReference>
<evidence type="ECO:0000256" key="2">
    <source>
        <dbReference type="ARBA" id="ARBA00022793"/>
    </source>
</evidence>
<comment type="catalytic activity">
    <reaction evidence="5 6">
        <text>L-arginine + H(+) = agmatine + CO2</text>
        <dbReference type="Rhea" id="RHEA:17641"/>
        <dbReference type="ChEBI" id="CHEBI:15378"/>
        <dbReference type="ChEBI" id="CHEBI:16526"/>
        <dbReference type="ChEBI" id="CHEBI:32682"/>
        <dbReference type="ChEBI" id="CHEBI:58145"/>
        <dbReference type="EC" id="4.1.1.19"/>
    </reaction>
</comment>
<evidence type="ECO:0000256" key="3">
    <source>
        <dbReference type="ARBA" id="ARBA00023239"/>
    </source>
</evidence>
<keyword evidence="3 6" id="KW-0456">Lyase</keyword>
<dbReference type="Gene3D" id="3.50.20.10">
    <property type="entry name" value="Pyruvoyl-Dependent Histidine Decarboxylase, subunit B"/>
    <property type="match status" value="1"/>
</dbReference>
<dbReference type="PANTHER" id="PTHR40438:SF1">
    <property type="entry name" value="PYRUVOYL-DEPENDENT ARGININE DECARBOXYLASE"/>
    <property type="match status" value="1"/>
</dbReference>
<evidence type="ECO:0000313" key="7">
    <source>
        <dbReference type="EMBL" id="AIF05308.1"/>
    </source>
</evidence>
<dbReference type="AlphaFoldDB" id="A0A075GU46"/>
<reference evidence="7" key="1">
    <citation type="journal article" date="2014" name="Genome Biol. Evol.">
        <title>Pangenome evidence for extensive interdomain horizontal transfer affecting lineage core and shell genes in uncultured planktonic thaumarchaeota and euryarchaeota.</title>
        <authorList>
            <person name="Deschamps P."/>
            <person name="Zivanovic Y."/>
            <person name="Moreira D."/>
            <person name="Rodriguez-Valera F."/>
            <person name="Lopez-Garcia P."/>
        </authorList>
    </citation>
    <scope>NUCLEOTIDE SEQUENCE</scope>
</reference>
<keyword evidence="2 6" id="KW-0210">Decarboxylase</keyword>